<dbReference type="InterPro" id="IPR032675">
    <property type="entry name" value="LRR_dom_sf"/>
</dbReference>
<evidence type="ECO:0000313" key="4">
    <source>
        <dbReference type="EMBL" id="EDV44325.2"/>
    </source>
</evidence>
<evidence type="ECO:0000313" key="5">
    <source>
        <dbReference type="Proteomes" id="UP000007801"/>
    </source>
</evidence>
<protein>
    <recommendedName>
        <fullName evidence="6">LRRCT domain-containing protein</fullName>
    </recommendedName>
</protein>
<evidence type="ECO:0000256" key="3">
    <source>
        <dbReference type="SAM" id="Phobius"/>
    </source>
</evidence>
<dbReference type="AlphaFoldDB" id="B3M155"/>
<evidence type="ECO:0008006" key="6">
    <source>
        <dbReference type="Google" id="ProtNLM"/>
    </source>
</evidence>
<keyword evidence="3" id="KW-0472">Membrane</keyword>
<dbReference type="InParanoid" id="B3M155"/>
<dbReference type="PANTHER" id="PTHR24366">
    <property type="entry name" value="IG(IMMUNOGLOBULIN) AND LRR(LEUCINE RICH REPEAT) DOMAINS"/>
    <property type="match status" value="1"/>
</dbReference>
<accession>B3M155</accession>
<keyword evidence="5" id="KW-1185">Reference proteome</keyword>
<keyword evidence="2" id="KW-0677">Repeat</keyword>
<dbReference type="eggNOG" id="KOG0619">
    <property type="taxonomic scope" value="Eukaryota"/>
</dbReference>
<name>B3M155_DROAN</name>
<evidence type="ECO:0000256" key="1">
    <source>
        <dbReference type="ARBA" id="ARBA00022614"/>
    </source>
</evidence>
<dbReference type="HOGENOM" id="CLU_467154_0_0_1"/>
<feature type="transmembrane region" description="Helical" evidence="3">
    <location>
        <begin position="306"/>
        <end position="332"/>
    </location>
</feature>
<keyword evidence="3" id="KW-1133">Transmembrane helix</keyword>
<keyword evidence="1" id="KW-0433">Leucine-rich repeat</keyword>
<feature type="transmembrane region" description="Helical" evidence="3">
    <location>
        <begin position="29"/>
        <end position="47"/>
    </location>
</feature>
<evidence type="ECO:0000256" key="2">
    <source>
        <dbReference type="ARBA" id="ARBA00022737"/>
    </source>
</evidence>
<proteinExistence type="predicted"/>
<dbReference type="OrthoDB" id="26525at2759"/>
<dbReference type="Proteomes" id="UP000007801">
    <property type="component" value="Unassembled WGS sequence"/>
</dbReference>
<organism evidence="4 5">
    <name type="scientific">Drosophila ananassae</name>
    <name type="common">Fruit fly</name>
    <dbReference type="NCBI Taxonomy" id="7217"/>
    <lineage>
        <taxon>Eukaryota</taxon>
        <taxon>Metazoa</taxon>
        <taxon>Ecdysozoa</taxon>
        <taxon>Arthropoda</taxon>
        <taxon>Hexapoda</taxon>
        <taxon>Insecta</taxon>
        <taxon>Pterygota</taxon>
        <taxon>Neoptera</taxon>
        <taxon>Endopterygota</taxon>
        <taxon>Diptera</taxon>
        <taxon>Brachycera</taxon>
        <taxon>Muscomorpha</taxon>
        <taxon>Ephydroidea</taxon>
        <taxon>Drosophilidae</taxon>
        <taxon>Drosophila</taxon>
        <taxon>Sophophora</taxon>
    </lineage>
</organism>
<dbReference type="SUPFAM" id="SSF52058">
    <property type="entry name" value="L domain-like"/>
    <property type="match status" value="1"/>
</dbReference>
<dbReference type="EMBL" id="CH902617">
    <property type="protein sequence ID" value="EDV44325.2"/>
    <property type="molecule type" value="Genomic_DNA"/>
</dbReference>
<dbReference type="STRING" id="7217.B3M155"/>
<sequence>MFKSKSFDLVNEEKTKKPERLYQPRRMRWLKYIILPAIFAFAVLLVLCNVDFSNCAEDIVYIQEKDQDGERTSLYVSNYKFENETLDRSFLSGSFRLKQLTLEECRLSRIQNGVFQQNSTHNLLVLKLLNVQLESLSHLSLKGLQSLEDFTLTNEYDSFRARRFLSPVSSTLVNASIHQQFGETTYSVSDFLGNKIYTSLKLLDLSGTNLGGEINDDSFENLVALERLILKNCGLTQVDAFPSRFHSVQYLDLSGNMFKDPDVSCQIPYTYCLLPDDTETSPLNCRSHKISMGCEHKNVSWINNHIGLMIGLGLVAVIVGCLLGMLIMYATLHQKPSLLRGSKHLIHANQDSKSMYLIPTKGKDDPYSHVGSRLSIVDNHEYIAAYHRYLEQANIRQTESNRYTRPPRERAPSVPLCAETPPALPARITYEYESLELYEELH</sequence>
<dbReference type="Gene3D" id="3.80.10.10">
    <property type="entry name" value="Ribonuclease Inhibitor"/>
    <property type="match status" value="2"/>
</dbReference>
<reference evidence="4 5" key="1">
    <citation type="journal article" date="2007" name="Nature">
        <title>Evolution of genes and genomes on the Drosophila phylogeny.</title>
        <authorList>
            <consortium name="Drosophila 12 Genomes Consortium"/>
            <person name="Clark A.G."/>
            <person name="Eisen M.B."/>
            <person name="Smith D.R."/>
            <person name="Bergman C.M."/>
            <person name="Oliver B."/>
            <person name="Markow T.A."/>
            <person name="Kaufman T.C."/>
            <person name="Kellis M."/>
            <person name="Gelbart W."/>
            <person name="Iyer V.N."/>
            <person name="Pollard D.A."/>
            <person name="Sackton T.B."/>
            <person name="Larracuente A.M."/>
            <person name="Singh N.D."/>
            <person name="Abad J.P."/>
            <person name="Abt D.N."/>
            <person name="Adryan B."/>
            <person name="Aguade M."/>
            <person name="Akashi H."/>
            <person name="Anderson W.W."/>
            <person name="Aquadro C.F."/>
            <person name="Ardell D.H."/>
            <person name="Arguello R."/>
            <person name="Artieri C.G."/>
            <person name="Barbash D.A."/>
            <person name="Barker D."/>
            <person name="Barsanti P."/>
            <person name="Batterham P."/>
            <person name="Batzoglou S."/>
            <person name="Begun D."/>
            <person name="Bhutkar A."/>
            <person name="Blanco E."/>
            <person name="Bosak S.A."/>
            <person name="Bradley R.K."/>
            <person name="Brand A.D."/>
            <person name="Brent M.R."/>
            <person name="Brooks A.N."/>
            <person name="Brown R.H."/>
            <person name="Butlin R.K."/>
            <person name="Caggese C."/>
            <person name="Calvi B.R."/>
            <person name="Bernardo de Carvalho A."/>
            <person name="Caspi A."/>
            <person name="Castrezana S."/>
            <person name="Celniker S.E."/>
            <person name="Chang J.L."/>
            <person name="Chapple C."/>
            <person name="Chatterji S."/>
            <person name="Chinwalla A."/>
            <person name="Civetta A."/>
            <person name="Clifton S.W."/>
            <person name="Comeron J.M."/>
            <person name="Costello J.C."/>
            <person name="Coyne J.A."/>
            <person name="Daub J."/>
            <person name="David R.G."/>
            <person name="Delcher A.L."/>
            <person name="Delehaunty K."/>
            <person name="Do C.B."/>
            <person name="Ebling H."/>
            <person name="Edwards K."/>
            <person name="Eickbush T."/>
            <person name="Evans J.D."/>
            <person name="Filipski A."/>
            <person name="Findeiss S."/>
            <person name="Freyhult E."/>
            <person name="Fulton L."/>
            <person name="Fulton R."/>
            <person name="Garcia A.C."/>
            <person name="Gardiner A."/>
            <person name="Garfield D.A."/>
            <person name="Garvin B.E."/>
            <person name="Gibson G."/>
            <person name="Gilbert D."/>
            <person name="Gnerre S."/>
            <person name="Godfrey J."/>
            <person name="Good R."/>
            <person name="Gotea V."/>
            <person name="Gravely B."/>
            <person name="Greenberg A.J."/>
            <person name="Griffiths-Jones S."/>
            <person name="Gross S."/>
            <person name="Guigo R."/>
            <person name="Gustafson E.A."/>
            <person name="Haerty W."/>
            <person name="Hahn M.W."/>
            <person name="Halligan D.L."/>
            <person name="Halpern A.L."/>
            <person name="Halter G.M."/>
            <person name="Han M.V."/>
            <person name="Heger A."/>
            <person name="Hillier L."/>
            <person name="Hinrichs A.S."/>
            <person name="Holmes I."/>
            <person name="Hoskins R.A."/>
            <person name="Hubisz M.J."/>
            <person name="Hultmark D."/>
            <person name="Huntley M.A."/>
            <person name="Jaffe D.B."/>
            <person name="Jagadeeshan S."/>
            <person name="Jeck W.R."/>
            <person name="Johnson J."/>
            <person name="Jones C.D."/>
            <person name="Jordan W.C."/>
            <person name="Karpen G.H."/>
            <person name="Kataoka E."/>
            <person name="Keightley P.D."/>
            <person name="Kheradpour P."/>
            <person name="Kirkness E.F."/>
            <person name="Koerich L.B."/>
            <person name="Kristiansen K."/>
            <person name="Kudrna D."/>
            <person name="Kulathinal R.J."/>
            <person name="Kumar S."/>
            <person name="Kwok R."/>
            <person name="Lander E."/>
            <person name="Langley C.H."/>
            <person name="Lapoint R."/>
            <person name="Lazzaro B.P."/>
            <person name="Lee S.J."/>
            <person name="Levesque L."/>
            <person name="Li R."/>
            <person name="Lin C.F."/>
            <person name="Lin M.F."/>
            <person name="Lindblad-Toh K."/>
            <person name="Llopart A."/>
            <person name="Long M."/>
            <person name="Low L."/>
            <person name="Lozovsky E."/>
            <person name="Lu J."/>
            <person name="Luo M."/>
            <person name="Machado C.A."/>
            <person name="Makalowski W."/>
            <person name="Marzo M."/>
            <person name="Matsuda M."/>
            <person name="Matzkin L."/>
            <person name="McAllister B."/>
            <person name="McBride C.S."/>
            <person name="McKernan B."/>
            <person name="McKernan K."/>
            <person name="Mendez-Lago M."/>
            <person name="Minx P."/>
            <person name="Mollenhauer M.U."/>
            <person name="Montooth K."/>
            <person name="Mount S.M."/>
            <person name="Mu X."/>
            <person name="Myers E."/>
            <person name="Negre B."/>
            <person name="Newfeld S."/>
            <person name="Nielsen R."/>
            <person name="Noor M.A."/>
            <person name="O'Grady P."/>
            <person name="Pachter L."/>
            <person name="Papaceit M."/>
            <person name="Parisi M.J."/>
            <person name="Parisi M."/>
            <person name="Parts L."/>
            <person name="Pedersen J.S."/>
            <person name="Pesole G."/>
            <person name="Phillippy A.M."/>
            <person name="Ponting C.P."/>
            <person name="Pop M."/>
            <person name="Porcelli D."/>
            <person name="Powell J.R."/>
            <person name="Prohaska S."/>
            <person name="Pruitt K."/>
            <person name="Puig M."/>
            <person name="Quesneville H."/>
            <person name="Ram K.R."/>
            <person name="Rand D."/>
            <person name="Rasmussen M.D."/>
            <person name="Reed L.K."/>
            <person name="Reenan R."/>
            <person name="Reily A."/>
            <person name="Remington K.A."/>
            <person name="Rieger T.T."/>
            <person name="Ritchie M.G."/>
            <person name="Robin C."/>
            <person name="Rogers Y.H."/>
            <person name="Rohde C."/>
            <person name="Rozas J."/>
            <person name="Rubenfield M.J."/>
            <person name="Ruiz A."/>
            <person name="Russo S."/>
            <person name="Salzberg S.L."/>
            <person name="Sanchez-Gracia A."/>
            <person name="Saranga D.J."/>
            <person name="Sato H."/>
            <person name="Schaeffer S.W."/>
            <person name="Schatz M.C."/>
            <person name="Schlenke T."/>
            <person name="Schwartz R."/>
            <person name="Segarra C."/>
            <person name="Singh R.S."/>
            <person name="Sirot L."/>
            <person name="Sirota M."/>
            <person name="Sisneros N.B."/>
            <person name="Smith C.D."/>
            <person name="Smith T.F."/>
            <person name="Spieth J."/>
            <person name="Stage D.E."/>
            <person name="Stark A."/>
            <person name="Stephan W."/>
            <person name="Strausberg R.L."/>
            <person name="Strempel S."/>
            <person name="Sturgill D."/>
            <person name="Sutton G."/>
            <person name="Sutton G.G."/>
            <person name="Tao W."/>
            <person name="Teichmann S."/>
            <person name="Tobari Y.N."/>
            <person name="Tomimura Y."/>
            <person name="Tsolas J.M."/>
            <person name="Valente V.L."/>
            <person name="Venter E."/>
            <person name="Venter J.C."/>
            <person name="Vicario S."/>
            <person name="Vieira F.G."/>
            <person name="Vilella A.J."/>
            <person name="Villasante A."/>
            <person name="Walenz B."/>
            <person name="Wang J."/>
            <person name="Wasserman M."/>
            <person name="Watts T."/>
            <person name="Wilson D."/>
            <person name="Wilson R.K."/>
            <person name="Wing R.A."/>
            <person name="Wolfner M.F."/>
            <person name="Wong A."/>
            <person name="Wong G.K."/>
            <person name="Wu C.I."/>
            <person name="Wu G."/>
            <person name="Yamamoto D."/>
            <person name="Yang H.P."/>
            <person name="Yang S.P."/>
            <person name="Yorke J.A."/>
            <person name="Yoshida K."/>
            <person name="Zdobnov E."/>
            <person name="Zhang P."/>
            <person name="Zhang Y."/>
            <person name="Zimin A.V."/>
            <person name="Baldwin J."/>
            <person name="Abdouelleil A."/>
            <person name="Abdulkadir J."/>
            <person name="Abebe A."/>
            <person name="Abera B."/>
            <person name="Abreu J."/>
            <person name="Acer S.C."/>
            <person name="Aftuck L."/>
            <person name="Alexander A."/>
            <person name="An P."/>
            <person name="Anderson E."/>
            <person name="Anderson S."/>
            <person name="Arachi H."/>
            <person name="Azer M."/>
            <person name="Bachantsang P."/>
            <person name="Barry A."/>
            <person name="Bayul T."/>
            <person name="Berlin A."/>
            <person name="Bessette D."/>
            <person name="Bloom T."/>
            <person name="Blye J."/>
            <person name="Boguslavskiy L."/>
            <person name="Bonnet C."/>
            <person name="Boukhgalter B."/>
            <person name="Bourzgui I."/>
            <person name="Brown A."/>
            <person name="Cahill P."/>
            <person name="Channer S."/>
            <person name="Cheshatsang Y."/>
            <person name="Chuda L."/>
            <person name="Citroen M."/>
            <person name="Collymore A."/>
            <person name="Cooke P."/>
            <person name="Costello M."/>
            <person name="D'Aco K."/>
            <person name="Daza R."/>
            <person name="De Haan G."/>
            <person name="DeGray S."/>
            <person name="DeMaso C."/>
            <person name="Dhargay N."/>
            <person name="Dooley K."/>
            <person name="Dooley E."/>
            <person name="Doricent M."/>
            <person name="Dorje P."/>
            <person name="Dorjee K."/>
            <person name="Dupes A."/>
            <person name="Elong R."/>
            <person name="Falk J."/>
            <person name="Farina A."/>
            <person name="Faro S."/>
            <person name="Ferguson D."/>
            <person name="Fisher S."/>
            <person name="Foley C.D."/>
            <person name="Franke A."/>
            <person name="Friedrich D."/>
            <person name="Gadbois L."/>
            <person name="Gearin G."/>
            <person name="Gearin C.R."/>
            <person name="Giannoukos G."/>
            <person name="Goode T."/>
            <person name="Graham J."/>
            <person name="Grandbois E."/>
            <person name="Grewal S."/>
            <person name="Gyaltsen K."/>
            <person name="Hafez N."/>
            <person name="Hagos B."/>
            <person name="Hall J."/>
            <person name="Henson C."/>
            <person name="Hollinger A."/>
            <person name="Honan T."/>
            <person name="Huard M.D."/>
            <person name="Hughes L."/>
            <person name="Hurhula B."/>
            <person name="Husby M.E."/>
            <person name="Kamat A."/>
            <person name="Kanga B."/>
            <person name="Kashin S."/>
            <person name="Khazanovich D."/>
            <person name="Kisner P."/>
            <person name="Lance K."/>
            <person name="Lara M."/>
            <person name="Lee W."/>
            <person name="Lennon N."/>
            <person name="Letendre F."/>
            <person name="LeVine R."/>
            <person name="Lipovsky A."/>
            <person name="Liu X."/>
            <person name="Liu J."/>
            <person name="Liu S."/>
            <person name="Lokyitsang T."/>
            <person name="Lokyitsang Y."/>
            <person name="Lubonja R."/>
            <person name="Lui A."/>
            <person name="MacDonald P."/>
            <person name="Magnisalis V."/>
            <person name="Maru K."/>
            <person name="Matthews C."/>
            <person name="McCusker W."/>
            <person name="McDonough S."/>
            <person name="Mehta T."/>
            <person name="Meldrim J."/>
            <person name="Meneus L."/>
            <person name="Mihai O."/>
            <person name="Mihalev A."/>
            <person name="Mihova T."/>
            <person name="Mittelman R."/>
            <person name="Mlenga V."/>
            <person name="Montmayeur A."/>
            <person name="Mulrain L."/>
            <person name="Navidi A."/>
            <person name="Naylor J."/>
            <person name="Negash T."/>
            <person name="Nguyen T."/>
            <person name="Nguyen N."/>
            <person name="Nicol R."/>
            <person name="Norbu C."/>
            <person name="Norbu N."/>
            <person name="Novod N."/>
            <person name="O'Neill B."/>
            <person name="Osman S."/>
            <person name="Markiewicz E."/>
            <person name="Oyono O.L."/>
            <person name="Patti C."/>
            <person name="Phunkhang P."/>
            <person name="Pierre F."/>
            <person name="Priest M."/>
            <person name="Raghuraman S."/>
            <person name="Rege F."/>
            <person name="Reyes R."/>
            <person name="Rise C."/>
            <person name="Rogov P."/>
            <person name="Ross K."/>
            <person name="Ryan E."/>
            <person name="Settipalli S."/>
            <person name="Shea T."/>
            <person name="Sherpa N."/>
            <person name="Shi L."/>
            <person name="Shih D."/>
            <person name="Sparrow T."/>
            <person name="Spaulding J."/>
            <person name="Stalker J."/>
            <person name="Stange-Thomann N."/>
            <person name="Stavropoulos S."/>
            <person name="Stone C."/>
            <person name="Strader C."/>
            <person name="Tesfaye S."/>
            <person name="Thomson T."/>
            <person name="Thoulutsang Y."/>
            <person name="Thoulutsang D."/>
            <person name="Topham K."/>
            <person name="Topping I."/>
            <person name="Tsamla T."/>
            <person name="Vassiliev H."/>
            <person name="Vo A."/>
            <person name="Wangchuk T."/>
            <person name="Wangdi T."/>
            <person name="Weiand M."/>
            <person name="Wilkinson J."/>
            <person name="Wilson A."/>
            <person name="Yadav S."/>
            <person name="Young G."/>
            <person name="Yu Q."/>
            <person name="Zembek L."/>
            <person name="Zhong D."/>
            <person name="Zimmer A."/>
            <person name="Zwirko Z."/>
            <person name="Jaffe D.B."/>
            <person name="Alvarez P."/>
            <person name="Brockman W."/>
            <person name="Butler J."/>
            <person name="Chin C."/>
            <person name="Gnerre S."/>
            <person name="Grabherr M."/>
            <person name="Kleber M."/>
            <person name="Mauceli E."/>
            <person name="MacCallum I."/>
        </authorList>
    </citation>
    <scope>NUCLEOTIDE SEQUENCE [LARGE SCALE GENOMIC DNA]</scope>
    <source>
        <strain evidence="5">Tucson 14024-0371.13</strain>
    </source>
</reference>
<keyword evidence="3" id="KW-0812">Transmembrane</keyword>
<gene>
    <name evidence="4" type="primary">Dana\GF16077</name>
    <name evidence="4" type="synonym">dana_GLEANR_17352</name>
    <name evidence="4" type="ORF">GF16077</name>
</gene>